<evidence type="ECO:0000313" key="2">
    <source>
        <dbReference type="EMBL" id="ORC85547.1"/>
    </source>
</evidence>
<name>A0A1X0NLK5_9TRYP</name>
<reference evidence="2 3" key="1">
    <citation type="submission" date="2017-03" db="EMBL/GenBank/DDBJ databases">
        <title>An alternative strategy for trypanosome survival in the mammalian bloodstream revealed through genome and transcriptome analysis of the ubiquitous bovine parasite Trypanosoma (Megatrypanum) theileri.</title>
        <authorList>
            <person name="Kelly S."/>
            <person name="Ivens A."/>
            <person name="Mott A."/>
            <person name="O'Neill E."/>
            <person name="Emms D."/>
            <person name="Macleod O."/>
            <person name="Voorheis P."/>
            <person name="Matthews J."/>
            <person name="Matthews K."/>
            <person name="Carrington M."/>
        </authorList>
    </citation>
    <scope>NUCLEOTIDE SEQUENCE [LARGE SCALE GENOMIC DNA]</scope>
    <source>
        <strain evidence="2">Edinburgh</strain>
    </source>
</reference>
<keyword evidence="3" id="KW-1185">Reference proteome</keyword>
<gene>
    <name evidence="2" type="ORF">TM35_000341590</name>
</gene>
<dbReference type="OrthoDB" id="272111at2759"/>
<dbReference type="EMBL" id="NBCO01000034">
    <property type="protein sequence ID" value="ORC85547.1"/>
    <property type="molecule type" value="Genomic_DNA"/>
</dbReference>
<dbReference type="Proteomes" id="UP000192257">
    <property type="component" value="Unassembled WGS sequence"/>
</dbReference>
<dbReference type="RefSeq" id="XP_028879613.1">
    <property type="nucleotide sequence ID" value="XM_029029057.1"/>
</dbReference>
<feature type="region of interest" description="Disordered" evidence="1">
    <location>
        <begin position="85"/>
        <end position="104"/>
    </location>
</feature>
<proteinExistence type="predicted"/>
<dbReference type="VEuPathDB" id="TriTrypDB:TM35_000341590"/>
<dbReference type="GeneID" id="39988837"/>
<evidence type="ECO:0000256" key="1">
    <source>
        <dbReference type="SAM" id="MobiDB-lite"/>
    </source>
</evidence>
<dbReference type="AlphaFoldDB" id="A0A1X0NLK5"/>
<comment type="caution">
    <text evidence="2">The sequence shown here is derived from an EMBL/GenBank/DDBJ whole genome shotgun (WGS) entry which is preliminary data.</text>
</comment>
<accession>A0A1X0NLK5</accession>
<sequence length="512" mass="56653">MQLCYSCQHAFPVSTLSPCVFSDIISHRFEEVHRIVSEMEKRTPEENHKVVRLQAALRELCSAVDQEIGALKECKANLEAARQRDRQERELGTQSCPVTAHGNNTTMNTQTAIHSPTRPSHTSFSPRATFNGTVPVYKLRRMNSALELVSASIYSVLESLAIRTRAAVALLWLPPPGVVSTELVAPFVVGRDISKLRNSAPYRVSETSVPCAVSETGIAVNLKPKLGMNEPRLSENAPLMDLIDSSNAAQLLVPVYTRYGEVQRSVLGVVHLIGTPMFPSPFNARNEEMAVQTASTLSIILSSYHETMGGEWANRIYDPSLLISASAYQSTLDMRSSQKALDDFAPPSTLIFRCVNERKEDEDAREVIKALRHAMVKRATPKKAVWSIKDLHRFATNMENNWVTALKSNSEMERRMATLEEKALRVELEKGRPATVSSLGQASNCFSESHAQQLPSAGCSSPLSGTLPSVVDRKAVLKAEQIEEIEITALRRLHSMGVDTTPFLTQREVDNV</sequence>
<protein>
    <submittedName>
        <fullName evidence="2">Uncharacterized protein</fullName>
    </submittedName>
</protein>
<evidence type="ECO:0000313" key="3">
    <source>
        <dbReference type="Proteomes" id="UP000192257"/>
    </source>
</evidence>
<feature type="compositionally biased region" description="Polar residues" evidence="1">
    <location>
        <begin position="92"/>
        <end position="104"/>
    </location>
</feature>
<organism evidence="2 3">
    <name type="scientific">Trypanosoma theileri</name>
    <dbReference type="NCBI Taxonomy" id="67003"/>
    <lineage>
        <taxon>Eukaryota</taxon>
        <taxon>Discoba</taxon>
        <taxon>Euglenozoa</taxon>
        <taxon>Kinetoplastea</taxon>
        <taxon>Metakinetoplastina</taxon>
        <taxon>Trypanosomatida</taxon>
        <taxon>Trypanosomatidae</taxon>
        <taxon>Trypanosoma</taxon>
    </lineage>
</organism>